<organism evidence="8 9">
    <name type="scientific">Ciona savignyi</name>
    <name type="common">Pacific transparent sea squirt</name>
    <dbReference type="NCBI Taxonomy" id="51511"/>
    <lineage>
        <taxon>Eukaryota</taxon>
        <taxon>Metazoa</taxon>
        <taxon>Chordata</taxon>
        <taxon>Tunicata</taxon>
        <taxon>Ascidiacea</taxon>
        <taxon>Phlebobranchia</taxon>
        <taxon>Cionidae</taxon>
        <taxon>Ciona</taxon>
    </lineage>
</organism>
<dbReference type="InterPro" id="IPR024989">
    <property type="entry name" value="MFS_assoc_dom"/>
</dbReference>
<comment type="similarity">
    <text evidence="2">Belongs to the major facilitator superfamily. MFSD6 family.</text>
</comment>
<keyword evidence="9" id="KW-1185">Reference proteome</keyword>
<dbReference type="PANTHER" id="PTHR16172">
    <property type="entry name" value="MAJOR FACILITATOR SUPERFAMILY DOMAIN-CONTAINING PROTEIN 6-LIKE"/>
    <property type="match status" value="1"/>
</dbReference>
<proteinExistence type="inferred from homology"/>
<dbReference type="Gene3D" id="1.20.1250.20">
    <property type="entry name" value="MFS general substrate transporter like domains"/>
    <property type="match status" value="1"/>
</dbReference>
<dbReference type="InParanoid" id="H2ZEQ4"/>
<dbReference type="eggNOG" id="KOG3762">
    <property type="taxonomic scope" value="Eukaryota"/>
</dbReference>
<feature type="transmembrane region" description="Helical" evidence="6">
    <location>
        <begin position="79"/>
        <end position="100"/>
    </location>
</feature>
<reference evidence="8" key="3">
    <citation type="submission" date="2025-09" db="UniProtKB">
        <authorList>
            <consortium name="Ensembl"/>
        </authorList>
    </citation>
    <scope>IDENTIFICATION</scope>
</reference>
<evidence type="ECO:0000256" key="5">
    <source>
        <dbReference type="ARBA" id="ARBA00023136"/>
    </source>
</evidence>
<keyword evidence="5 6" id="KW-0472">Membrane</keyword>
<dbReference type="HOGENOM" id="CLU_1643103_0_0_1"/>
<dbReference type="PANTHER" id="PTHR16172:SF41">
    <property type="entry name" value="MAJOR FACILITATOR SUPERFAMILY DOMAIN-CONTAINING PROTEIN 6-LIKE"/>
    <property type="match status" value="1"/>
</dbReference>
<evidence type="ECO:0000256" key="6">
    <source>
        <dbReference type="SAM" id="Phobius"/>
    </source>
</evidence>
<dbReference type="GO" id="GO:0016020">
    <property type="term" value="C:membrane"/>
    <property type="evidence" value="ECO:0007669"/>
    <property type="project" value="UniProtKB-SubCell"/>
</dbReference>
<name>H2ZEQ4_CIOSA</name>
<dbReference type="InterPro" id="IPR051717">
    <property type="entry name" value="MFS_MFSD6"/>
</dbReference>
<dbReference type="STRING" id="51511.ENSCSAVP00000016070"/>
<accession>H2ZEQ4</accession>
<feature type="transmembrane region" description="Helical" evidence="6">
    <location>
        <begin position="21"/>
        <end position="41"/>
    </location>
</feature>
<evidence type="ECO:0000259" key="7">
    <source>
        <dbReference type="Pfam" id="PF12832"/>
    </source>
</evidence>
<evidence type="ECO:0000313" key="8">
    <source>
        <dbReference type="Ensembl" id="ENSCSAVP00000016070.1"/>
    </source>
</evidence>
<keyword evidence="4 6" id="KW-1133">Transmembrane helix</keyword>
<reference evidence="8" key="2">
    <citation type="submission" date="2025-08" db="UniProtKB">
        <authorList>
            <consortium name="Ensembl"/>
        </authorList>
    </citation>
    <scope>IDENTIFICATION</scope>
</reference>
<dbReference type="Ensembl" id="ENSCSAVT00000016250.1">
    <property type="protein sequence ID" value="ENSCSAVP00000016070.1"/>
    <property type="gene ID" value="ENSCSAVG00000009462.1"/>
</dbReference>
<dbReference type="Pfam" id="PF12832">
    <property type="entry name" value="MFS_1_like"/>
    <property type="match status" value="1"/>
</dbReference>
<feature type="transmembrane region" description="Helical" evidence="6">
    <location>
        <begin position="47"/>
        <end position="72"/>
    </location>
</feature>
<dbReference type="InterPro" id="IPR036259">
    <property type="entry name" value="MFS_trans_sf"/>
</dbReference>
<evidence type="ECO:0000256" key="2">
    <source>
        <dbReference type="ARBA" id="ARBA00005241"/>
    </source>
</evidence>
<dbReference type="GeneTree" id="ENSGT00530000063599"/>
<evidence type="ECO:0000313" key="9">
    <source>
        <dbReference type="Proteomes" id="UP000007875"/>
    </source>
</evidence>
<evidence type="ECO:0000256" key="4">
    <source>
        <dbReference type="ARBA" id="ARBA00022989"/>
    </source>
</evidence>
<evidence type="ECO:0000256" key="3">
    <source>
        <dbReference type="ARBA" id="ARBA00022692"/>
    </source>
</evidence>
<dbReference type="SUPFAM" id="SSF103473">
    <property type="entry name" value="MFS general substrate transporter"/>
    <property type="match status" value="1"/>
</dbReference>
<protein>
    <recommendedName>
        <fullName evidence="7">Major facilitator superfamily associated domain-containing protein</fullName>
    </recommendedName>
</protein>
<feature type="domain" description="Major facilitator superfamily associated" evidence="7">
    <location>
        <begin position="20"/>
        <end position="112"/>
    </location>
</feature>
<evidence type="ECO:0000256" key="1">
    <source>
        <dbReference type="ARBA" id="ARBA00004141"/>
    </source>
</evidence>
<dbReference type="AlphaFoldDB" id="H2ZEQ4"/>
<sequence>MARFNRQIQWDVRRSGFIANVFYFLFAGGKACLFPFLTLYFRHLGLSATQVGIVCALKYLIWYFAAPVWIALARRLDKIRIVLCTTLLLAVASNLAVTVVPPANTDLFNELCSTNNNINLNATLTSEISIVANVSSTTAIGAECYNSIISLPDGCSSVHKV</sequence>
<comment type="subcellular location">
    <subcellularLocation>
        <location evidence="1">Membrane</location>
        <topology evidence="1">Multi-pass membrane protein</topology>
    </subcellularLocation>
</comment>
<keyword evidence="3 6" id="KW-0812">Transmembrane</keyword>
<dbReference type="Proteomes" id="UP000007875">
    <property type="component" value="Unassembled WGS sequence"/>
</dbReference>
<reference evidence="9" key="1">
    <citation type="submission" date="2003-08" db="EMBL/GenBank/DDBJ databases">
        <authorList>
            <person name="Birren B."/>
            <person name="Nusbaum C."/>
            <person name="Abebe A."/>
            <person name="Abouelleil A."/>
            <person name="Adekoya E."/>
            <person name="Ait-zahra M."/>
            <person name="Allen N."/>
            <person name="Allen T."/>
            <person name="An P."/>
            <person name="Anderson M."/>
            <person name="Anderson S."/>
            <person name="Arachchi H."/>
            <person name="Armbruster J."/>
            <person name="Bachantsang P."/>
            <person name="Baldwin J."/>
            <person name="Barry A."/>
            <person name="Bayul T."/>
            <person name="Blitshsteyn B."/>
            <person name="Bloom T."/>
            <person name="Blye J."/>
            <person name="Boguslavskiy L."/>
            <person name="Borowsky M."/>
            <person name="Boukhgalter B."/>
            <person name="Brunache A."/>
            <person name="Butler J."/>
            <person name="Calixte N."/>
            <person name="Calvo S."/>
            <person name="Camarata J."/>
            <person name="Campo K."/>
            <person name="Chang J."/>
            <person name="Cheshatsang Y."/>
            <person name="Citroen M."/>
            <person name="Collymore A."/>
            <person name="Considine T."/>
            <person name="Cook A."/>
            <person name="Cooke P."/>
            <person name="Corum B."/>
            <person name="Cuomo C."/>
            <person name="David R."/>
            <person name="Dawoe T."/>
            <person name="Degray S."/>
            <person name="Dodge S."/>
            <person name="Dooley K."/>
            <person name="Dorje P."/>
            <person name="Dorjee K."/>
            <person name="Dorris L."/>
            <person name="Duffey N."/>
            <person name="Dupes A."/>
            <person name="Elkins T."/>
            <person name="Engels R."/>
            <person name="Erickson J."/>
            <person name="Farina A."/>
            <person name="Faro S."/>
            <person name="Ferreira P."/>
            <person name="Fischer H."/>
            <person name="Fitzgerald M."/>
            <person name="Foley K."/>
            <person name="Gage D."/>
            <person name="Galagan J."/>
            <person name="Gearin G."/>
            <person name="Gnerre S."/>
            <person name="Gnirke A."/>
            <person name="Goyette A."/>
            <person name="Graham J."/>
            <person name="Grandbois E."/>
            <person name="Gyaltsen K."/>
            <person name="Hafez N."/>
            <person name="Hagopian D."/>
            <person name="Hagos B."/>
            <person name="Hall J."/>
            <person name="Hatcher B."/>
            <person name="Heller A."/>
            <person name="Higgins H."/>
            <person name="Honan T."/>
            <person name="Horn A."/>
            <person name="Houde N."/>
            <person name="Hughes L."/>
            <person name="Hulme W."/>
            <person name="Husby E."/>
            <person name="Iliev I."/>
            <person name="Jaffe D."/>
            <person name="Jones C."/>
            <person name="Kamal M."/>
            <person name="Kamat A."/>
            <person name="Kamvysselis M."/>
            <person name="Karlsson E."/>
            <person name="Kells C."/>
            <person name="Kieu A."/>
            <person name="Kisner P."/>
            <person name="Kodira C."/>
            <person name="Kulbokas E."/>
            <person name="Labutti K."/>
            <person name="Lama D."/>
            <person name="Landers T."/>
            <person name="Leger J."/>
            <person name="Levine S."/>
            <person name="Lewis D."/>
            <person name="Lewis T."/>
            <person name="Lindblad-toh K."/>
            <person name="Liu X."/>
            <person name="Lokyitsang T."/>
            <person name="Lokyitsang Y."/>
            <person name="Lucien O."/>
            <person name="Lui A."/>
            <person name="Ma L.J."/>
            <person name="Mabbitt R."/>
            <person name="Macdonald J."/>
            <person name="Maclean C."/>
            <person name="Major J."/>
            <person name="Manning J."/>
            <person name="Marabella R."/>
            <person name="Maru K."/>
            <person name="Matthews C."/>
            <person name="Mauceli E."/>
            <person name="Mccarthy M."/>
            <person name="Mcdonough S."/>
            <person name="Mcghee T."/>
            <person name="Meldrim J."/>
            <person name="Meneus L."/>
            <person name="Mesirov J."/>
            <person name="Mihalev A."/>
            <person name="Mihova T."/>
            <person name="Mikkelsen T."/>
            <person name="Mlenga V."/>
            <person name="Moru K."/>
            <person name="Mozes J."/>
            <person name="Mulrain L."/>
            <person name="Munson G."/>
            <person name="Naylor J."/>
            <person name="Newes C."/>
            <person name="Nguyen C."/>
            <person name="Nguyen N."/>
            <person name="Nguyen T."/>
            <person name="Nicol R."/>
            <person name="Nielsen C."/>
            <person name="Nizzari M."/>
            <person name="Norbu C."/>
            <person name="Norbu N."/>
            <person name="O'donnell P."/>
            <person name="Okoawo O."/>
            <person name="O'leary S."/>
            <person name="Omotosho B."/>
            <person name="O'neill K."/>
            <person name="Osman S."/>
            <person name="Parker S."/>
            <person name="Perrin D."/>
            <person name="Phunkhang P."/>
            <person name="Piqani B."/>
            <person name="Purcell S."/>
            <person name="Rachupka T."/>
            <person name="Ramasamy U."/>
            <person name="Rameau R."/>
            <person name="Ray V."/>
            <person name="Raymond C."/>
            <person name="Retta R."/>
            <person name="Richardson S."/>
            <person name="Rise C."/>
            <person name="Rodriguez J."/>
            <person name="Rogers J."/>
            <person name="Rogov P."/>
            <person name="Rutman M."/>
            <person name="Schupbach R."/>
            <person name="Seaman C."/>
            <person name="Settipalli S."/>
            <person name="Sharpe T."/>
            <person name="Sheridan J."/>
            <person name="Sherpa N."/>
            <person name="Shi J."/>
            <person name="Smirnov S."/>
            <person name="Smith C."/>
            <person name="Sougnez C."/>
            <person name="Spencer B."/>
            <person name="Stalker J."/>
            <person name="Stange-thomann N."/>
            <person name="Stavropoulos S."/>
            <person name="Stetson K."/>
            <person name="Stone C."/>
            <person name="Stone S."/>
            <person name="Stubbs M."/>
            <person name="Talamas J."/>
            <person name="Tchuinga P."/>
            <person name="Tenzing P."/>
            <person name="Tesfaye S."/>
            <person name="Theodore J."/>
            <person name="Thoulutsang Y."/>
            <person name="Topham K."/>
            <person name="Towey S."/>
            <person name="Tsamla T."/>
            <person name="Tsomo N."/>
            <person name="Vallee D."/>
            <person name="Vassiliev H."/>
            <person name="Venkataraman V."/>
            <person name="Vinson J."/>
            <person name="Vo A."/>
            <person name="Wade C."/>
            <person name="Wang S."/>
            <person name="Wangchuk T."/>
            <person name="Wangdi T."/>
            <person name="Whittaker C."/>
            <person name="Wilkinson J."/>
            <person name="Wu Y."/>
            <person name="Wyman D."/>
            <person name="Yadav S."/>
            <person name="Yang S."/>
            <person name="Yang X."/>
            <person name="Yeager S."/>
            <person name="Yee E."/>
            <person name="Young G."/>
            <person name="Zainoun J."/>
            <person name="Zembeck L."/>
            <person name="Zimmer A."/>
            <person name="Zody M."/>
            <person name="Lander E."/>
        </authorList>
    </citation>
    <scope>NUCLEOTIDE SEQUENCE [LARGE SCALE GENOMIC DNA]</scope>
</reference>